<keyword evidence="2" id="KW-0690">Ribosome biogenesis</keyword>
<evidence type="ECO:0000256" key="2">
    <source>
        <dbReference type="ARBA" id="ARBA00022517"/>
    </source>
</evidence>
<gene>
    <name evidence="7" type="primary">FCF1_1</name>
    <name evidence="7" type="ORF">CFP56_031389</name>
</gene>
<dbReference type="EMBL" id="PKMF04000529">
    <property type="protein sequence ID" value="KAK7827034.1"/>
    <property type="molecule type" value="Genomic_DNA"/>
</dbReference>
<evidence type="ECO:0000256" key="3">
    <source>
        <dbReference type="ARBA" id="ARBA00022552"/>
    </source>
</evidence>
<dbReference type="Gene3D" id="3.40.50.1010">
    <property type="entry name" value="5'-nuclease"/>
    <property type="match status" value="1"/>
</dbReference>
<dbReference type="Proteomes" id="UP000237347">
    <property type="component" value="Unassembled WGS sequence"/>
</dbReference>
<dbReference type="InterPro" id="IPR006984">
    <property type="entry name" value="Fcf1/UTP23"/>
</dbReference>
<evidence type="ECO:0000256" key="1">
    <source>
        <dbReference type="ARBA" id="ARBA00004604"/>
    </source>
</evidence>
<evidence type="ECO:0000256" key="5">
    <source>
        <dbReference type="ARBA" id="ARBA00024026"/>
    </source>
</evidence>
<dbReference type="GO" id="GO:0042274">
    <property type="term" value="P:ribosomal small subunit biogenesis"/>
    <property type="evidence" value="ECO:0007669"/>
    <property type="project" value="UniProtKB-ARBA"/>
</dbReference>
<keyword evidence="8" id="KW-1185">Reference proteome</keyword>
<comment type="subcellular location">
    <subcellularLocation>
        <location evidence="1">Nucleus</location>
        <location evidence="1">Nucleolus</location>
    </subcellularLocation>
</comment>
<proteinExistence type="inferred from homology"/>
<dbReference type="GO" id="GO:0032040">
    <property type="term" value="C:small-subunit processome"/>
    <property type="evidence" value="ECO:0007669"/>
    <property type="project" value="InterPro"/>
</dbReference>
<dbReference type="InterPro" id="IPR029060">
    <property type="entry name" value="PIN-like_dom_sf"/>
</dbReference>
<evidence type="ECO:0000256" key="4">
    <source>
        <dbReference type="ARBA" id="ARBA00023242"/>
    </source>
</evidence>
<dbReference type="AlphaFoldDB" id="A0AAW0JJU5"/>
<dbReference type="GO" id="GO:0006364">
    <property type="term" value="P:rRNA processing"/>
    <property type="evidence" value="ECO:0007669"/>
    <property type="project" value="UniProtKB-KW"/>
</dbReference>
<dbReference type="SMART" id="SM00670">
    <property type="entry name" value="PINc"/>
    <property type="match status" value="1"/>
</dbReference>
<evidence type="ECO:0000313" key="8">
    <source>
        <dbReference type="Proteomes" id="UP000237347"/>
    </source>
</evidence>
<organism evidence="7 8">
    <name type="scientific">Quercus suber</name>
    <name type="common">Cork oak</name>
    <dbReference type="NCBI Taxonomy" id="58331"/>
    <lineage>
        <taxon>Eukaryota</taxon>
        <taxon>Viridiplantae</taxon>
        <taxon>Streptophyta</taxon>
        <taxon>Embryophyta</taxon>
        <taxon>Tracheophyta</taxon>
        <taxon>Spermatophyta</taxon>
        <taxon>Magnoliopsida</taxon>
        <taxon>eudicotyledons</taxon>
        <taxon>Gunneridae</taxon>
        <taxon>Pentapetalae</taxon>
        <taxon>rosids</taxon>
        <taxon>fabids</taxon>
        <taxon>Fagales</taxon>
        <taxon>Fagaceae</taxon>
        <taxon>Quercus</taxon>
    </lineage>
</organism>
<comment type="caution">
    <text evidence="7">The sequence shown here is derived from an EMBL/GenBank/DDBJ whole genome shotgun (WGS) entry which is preliminary data.</text>
</comment>
<dbReference type="FunFam" id="3.40.50.1010:FF:000004">
    <property type="entry name" value="rRNA-processing protein FCF1 homolog"/>
    <property type="match status" value="1"/>
</dbReference>
<comment type="similarity">
    <text evidence="5">Belongs to the UTP23/FCF1 family. FCF1 subfamily.</text>
</comment>
<dbReference type="InterPro" id="IPR002716">
    <property type="entry name" value="PIN_dom"/>
</dbReference>
<keyword evidence="3" id="KW-0698">rRNA processing</keyword>
<dbReference type="SUPFAM" id="SSF88723">
    <property type="entry name" value="PIN domain-like"/>
    <property type="match status" value="1"/>
</dbReference>
<dbReference type="Pfam" id="PF04900">
    <property type="entry name" value="Fcf1"/>
    <property type="match status" value="1"/>
</dbReference>
<dbReference type="InterPro" id="IPR037503">
    <property type="entry name" value="Fcf1_PIN"/>
</dbReference>
<dbReference type="PANTHER" id="PTHR12416">
    <property type="entry name" value="RRNA-PROCESSING PROTEIN UTP23 HOMOLOG"/>
    <property type="match status" value="1"/>
</dbReference>
<name>A0AAW0JJU5_QUESU</name>
<evidence type="ECO:0000259" key="6">
    <source>
        <dbReference type="SMART" id="SM00670"/>
    </source>
</evidence>
<protein>
    <submittedName>
        <fullName evidence="7">Rrna-processing protein fcf1 like protein</fullName>
    </submittedName>
</protein>
<accession>A0AAW0JJU5</accession>
<reference evidence="7 8" key="1">
    <citation type="journal article" date="2018" name="Sci. Data">
        <title>The draft genome sequence of cork oak.</title>
        <authorList>
            <person name="Ramos A.M."/>
            <person name="Usie A."/>
            <person name="Barbosa P."/>
            <person name="Barros P.M."/>
            <person name="Capote T."/>
            <person name="Chaves I."/>
            <person name="Simoes F."/>
            <person name="Abreu I."/>
            <person name="Carrasquinho I."/>
            <person name="Faro C."/>
            <person name="Guimaraes J.B."/>
            <person name="Mendonca D."/>
            <person name="Nobrega F."/>
            <person name="Rodrigues L."/>
            <person name="Saibo N.J.M."/>
            <person name="Varela M.C."/>
            <person name="Egas C."/>
            <person name="Matos J."/>
            <person name="Miguel C.M."/>
            <person name="Oliveira M.M."/>
            <person name="Ricardo C.P."/>
            <person name="Goncalves S."/>
        </authorList>
    </citation>
    <scope>NUCLEOTIDE SEQUENCE [LARGE SCALE GENOMIC DNA]</scope>
    <source>
        <strain evidence="8">cv. HL8</strain>
    </source>
</reference>
<feature type="domain" description="PIN" evidence="6">
    <location>
        <begin position="189"/>
        <end position="288"/>
    </location>
</feature>
<sequence length="322" mass="37301">MSNVLMSGPNDEFWTYDFNNAYFSNDYKMQCEDNNFNDDYLNPDEEMFNGSYDFDNPFFNQDADMHGCCNDTRHGCLNPDHDILHNNGYDADYDWSNSDTDSDCDWSDCDSEEEEFDYINGLVGEMASYVQRPYNKCPMCTSILTCSGYMEEVLDPKKNDNNEKKLPRNVPKVSSALFFNYNTSLGPPYRVLVDTNFINFSIQNKLDLEKGMMDCLYAKCTPCITQCVMAELEKLGQKYRVALRIAKDPRFERLICTHKGTYADDCIVDRVTEHKCYIVATCDRDLKRRIRKVPGVPIMYITRHKYSIERLPEATVGGAPRY</sequence>
<dbReference type="CDD" id="cd09864">
    <property type="entry name" value="PIN_Fcf1-like"/>
    <property type="match status" value="1"/>
</dbReference>
<keyword evidence="4" id="KW-0539">Nucleus</keyword>
<evidence type="ECO:0000313" key="7">
    <source>
        <dbReference type="EMBL" id="KAK7827034.1"/>
    </source>
</evidence>